<protein>
    <submittedName>
        <fullName evidence="1">Pyridoxamine 5'-phosphate oxidase family protein</fullName>
    </submittedName>
</protein>
<accession>A0AB39L1V4</accession>
<dbReference type="EMBL" id="CP163302">
    <property type="protein sequence ID" value="XDP44728.1"/>
    <property type="molecule type" value="Genomic_DNA"/>
</dbReference>
<proteinExistence type="predicted"/>
<name>A0AB39L1V4_9MICC</name>
<dbReference type="InterPro" id="IPR012349">
    <property type="entry name" value="Split_barrel_FMN-bd"/>
</dbReference>
<organism evidence="1">
    <name type="scientific">Sinomonas puerhi</name>
    <dbReference type="NCBI Taxonomy" id="3238584"/>
    <lineage>
        <taxon>Bacteria</taxon>
        <taxon>Bacillati</taxon>
        <taxon>Actinomycetota</taxon>
        <taxon>Actinomycetes</taxon>
        <taxon>Micrococcales</taxon>
        <taxon>Micrococcaceae</taxon>
        <taxon>Sinomonas</taxon>
    </lineage>
</organism>
<dbReference type="AlphaFoldDB" id="A0AB39L1V4"/>
<gene>
    <name evidence="1" type="ORF">AB5L97_15865</name>
</gene>
<sequence length="161" mass="17726">MAKHETPNPTQSEGVRTLSPEDAWERARTMVVGRLAFSSGERLELFPINYLVDRGTVLFRTAPGTKLAASMGRLKVAFEVDGYEADVREAWSVVIHGVLEPVLNTEEIVDAVALPLFPWQSGEKAFFVRIVPSEITGRQFLVADPGHWASQFMGGPRASGE</sequence>
<dbReference type="SUPFAM" id="SSF50475">
    <property type="entry name" value="FMN-binding split barrel"/>
    <property type="match status" value="1"/>
</dbReference>
<dbReference type="KEGG" id="spue:AB5L97_15865"/>
<dbReference type="Gene3D" id="2.30.110.10">
    <property type="entry name" value="Electron Transport, Fmn-binding Protein, Chain A"/>
    <property type="match status" value="1"/>
</dbReference>
<dbReference type="Pfam" id="PF12900">
    <property type="entry name" value="Pyridox_ox_2"/>
    <property type="match status" value="1"/>
</dbReference>
<dbReference type="RefSeq" id="WP_307955813.1">
    <property type="nucleotide sequence ID" value="NZ_CP163302.1"/>
</dbReference>
<dbReference type="InterPro" id="IPR024747">
    <property type="entry name" value="Pyridox_Oxase-rel"/>
</dbReference>
<evidence type="ECO:0000313" key="1">
    <source>
        <dbReference type="EMBL" id="XDP44728.1"/>
    </source>
</evidence>
<reference evidence="1" key="1">
    <citation type="submission" date="2024-07" db="EMBL/GenBank/DDBJ databases">
        <authorList>
            <person name="fu j."/>
        </authorList>
    </citation>
    <scope>NUCLEOTIDE SEQUENCE</scope>
    <source>
        <strain evidence="1">P10A9</strain>
    </source>
</reference>